<evidence type="ECO:0000256" key="2">
    <source>
        <dbReference type="ARBA" id="ARBA00006247"/>
    </source>
</evidence>
<evidence type="ECO:0000256" key="1">
    <source>
        <dbReference type="ARBA" id="ARBA00001947"/>
    </source>
</evidence>
<dbReference type="GO" id="GO:0016787">
    <property type="term" value="F:hydrolase activity"/>
    <property type="evidence" value="ECO:0007669"/>
    <property type="project" value="UniProtKB-KW"/>
</dbReference>
<comment type="similarity">
    <text evidence="2">Belongs to the peptidase M20A family.</text>
</comment>
<dbReference type="SUPFAM" id="SSF53187">
    <property type="entry name" value="Zn-dependent exopeptidases"/>
    <property type="match status" value="1"/>
</dbReference>
<dbReference type="Gene3D" id="1.10.150.900">
    <property type="match status" value="1"/>
</dbReference>
<dbReference type="InterPro" id="IPR001261">
    <property type="entry name" value="ArgE/DapE_CS"/>
</dbReference>
<dbReference type="RefSeq" id="WP_098460012.1">
    <property type="nucleotide sequence ID" value="NZ_PDJC01000001.1"/>
</dbReference>
<dbReference type="EMBL" id="PDJC01000001">
    <property type="protein sequence ID" value="PFG16476.1"/>
    <property type="molecule type" value="Genomic_DNA"/>
</dbReference>
<dbReference type="FunFam" id="1.10.150.900:FF:000002">
    <property type="entry name" value="M20/M25/M40 family peptidase"/>
    <property type="match status" value="1"/>
</dbReference>
<dbReference type="GO" id="GO:0046872">
    <property type="term" value="F:metal ion binding"/>
    <property type="evidence" value="ECO:0007669"/>
    <property type="project" value="UniProtKB-KW"/>
</dbReference>
<comment type="cofactor">
    <cofactor evidence="1">
        <name>Zn(2+)</name>
        <dbReference type="ChEBI" id="CHEBI:29105"/>
    </cofactor>
</comment>
<organism evidence="7 8">
    <name type="scientific">Propionicimonas paludicola</name>
    <dbReference type="NCBI Taxonomy" id="185243"/>
    <lineage>
        <taxon>Bacteria</taxon>
        <taxon>Bacillati</taxon>
        <taxon>Actinomycetota</taxon>
        <taxon>Actinomycetes</taxon>
        <taxon>Propionibacteriales</taxon>
        <taxon>Nocardioidaceae</taxon>
        <taxon>Propionicimonas</taxon>
    </lineage>
</organism>
<keyword evidence="4" id="KW-0378">Hydrolase</keyword>
<proteinExistence type="inferred from homology"/>
<accession>A0A2A9CQS8</accession>
<keyword evidence="5" id="KW-0862">Zinc</keyword>
<keyword evidence="3" id="KW-0479">Metal-binding</keyword>
<feature type="domain" description="Peptidase M20 dimerisation" evidence="6">
    <location>
        <begin position="197"/>
        <end position="329"/>
    </location>
</feature>
<dbReference type="InterPro" id="IPR050072">
    <property type="entry name" value="Peptidase_M20A"/>
</dbReference>
<dbReference type="Gene3D" id="3.30.70.360">
    <property type="match status" value="1"/>
</dbReference>
<comment type="caution">
    <text evidence="7">The sequence shown here is derived from an EMBL/GenBank/DDBJ whole genome shotgun (WGS) entry which is preliminary data.</text>
</comment>
<dbReference type="Pfam" id="PF07687">
    <property type="entry name" value="M20_dimer"/>
    <property type="match status" value="1"/>
</dbReference>
<evidence type="ECO:0000313" key="7">
    <source>
        <dbReference type="EMBL" id="PFG16476.1"/>
    </source>
</evidence>
<evidence type="ECO:0000256" key="3">
    <source>
        <dbReference type="ARBA" id="ARBA00022723"/>
    </source>
</evidence>
<keyword evidence="8" id="KW-1185">Reference proteome</keyword>
<dbReference type="Pfam" id="PF01546">
    <property type="entry name" value="Peptidase_M20"/>
    <property type="match status" value="1"/>
</dbReference>
<dbReference type="InterPro" id="IPR036264">
    <property type="entry name" value="Bact_exopeptidase_dim_dom"/>
</dbReference>
<dbReference type="PROSITE" id="PS00758">
    <property type="entry name" value="ARGE_DAPE_CPG2_1"/>
    <property type="match status" value="1"/>
</dbReference>
<evidence type="ECO:0000259" key="6">
    <source>
        <dbReference type="Pfam" id="PF07687"/>
    </source>
</evidence>
<dbReference type="AlphaFoldDB" id="A0A2A9CQS8"/>
<dbReference type="Gene3D" id="3.40.630.10">
    <property type="entry name" value="Zn peptidases"/>
    <property type="match status" value="1"/>
</dbReference>
<name>A0A2A9CQS8_9ACTN</name>
<dbReference type="Proteomes" id="UP000226079">
    <property type="component" value="Unassembled WGS sequence"/>
</dbReference>
<gene>
    <name evidence="7" type="ORF">ATK74_1015</name>
</gene>
<evidence type="ECO:0000256" key="4">
    <source>
        <dbReference type="ARBA" id="ARBA00022801"/>
    </source>
</evidence>
<dbReference type="NCBIfam" id="NF005913">
    <property type="entry name" value="PRK07906.1"/>
    <property type="match status" value="1"/>
</dbReference>
<dbReference type="InterPro" id="IPR011650">
    <property type="entry name" value="Peptidase_M20_dimer"/>
</dbReference>
<sequence>MESTTSAAAEVATLCSELIRFDTSNFGPDGAAGEREATEYVAAKLDEVGITSQLFESEPRRTSLVAEWAPDGCDRSLPPLLIHGHTDVVPAMAADWQVDPFAGEIVDGYVWGRGAVDMKDFDAIILSVIRQRQREGRAPRRPIRLVFTADEEAGGPLGSGWLAEHHPELIGDCTEAIGEVGGFSLTVNDQRLYLIQTAEKGLAWLNLIAQGSAGHGSMRNDDNAITELAAAVSRIGSYQWPARIRPAQQQFLDAVEDVLGVEVSTDDAETTLARLGSIARMVGATMANTANPTMLSGGYKVNVIPGQASAGIDGRFIPGYEQEFYETIAELLGDKVRYEVITGDVAVETSFDGALVAAMQASLQTADPGSLAVPFMMSAGTDAKAWSKLGVRCFGFAPLRLPPELDFISLFHGVDERVPVESLEFGCQVLDDFLDRA</sequence>
<protein>
    <submittedName>
        <fullName evidence="7">Acetylornithine deacetylase/succinyl-diaminopimelate desuccinylase-like protein</fullName>
    </submittedName>
</protein>
<evidence type="ECO:0000256" key="5">
    <source>
        <dbReference type="ARBA" id="ARBA00022833"/>
    </source>
</evidence>
<dbReference type="SUPFAM" id="SSF55031">
    <property type="entry name" value="Bacterial exopeptidase dimerisation domain"/>
    <property type="match status" value="1"/>
</dbReference>
<evidence type="ECO:0000313" key="8">
    <source>
        <dbReference type="Proteomes" id="UP000226079"/>
    </source>
</evidence>
<dbReference type="InterPro" id="IPR002933">
    <property type="entry name" value="Peptidase_M20"/>
</dbReference>
<dbReference type="PANTHER" id="PTHR43808:SF8">
    <property type="entry name" value="PEPTIDASE M20 DIMERISATION DOMAIN-CONTAINING PROTEIN"/>
    <property type="match status" value="1"/>
</dbReference>
<dbReference type="PANTHER" id="PTHR43808">
    <property type="entry name" value="ACETYLORNITHINE DEACETYLASE"/>
    <property type="match status" value="1"/>
</dbReference>
<reference evidence="7 8" key="1">
    <citation type="submission" date="2017-10" db="EMBL/GenBank/DDBJ databases">
        <title>Sequencing the genomes of 1000 actinobacteria strains.</title>
        <authorList>
            <person name="Klenk H.-P."/>
        </authorList>
    </citation>
    <scope>NUCLEOTIDE SEQUENCE [LARGE SCALE GENOMIC DNA]</scope>
    <source>
        <strain evidence="7 8">DSM 15597</strain>
    </source>
</reference>
<dbReference type="OrthoDB" id="7055905at2"/>